<evidence type="ECO:0000256" key="6">
    <source>
        <dbReference type="ARBA" id="ARBA00022989"/>
    </source>
</evidence>
<proteinExistence type="inferred from homology"/>
<evidence type="ECO:0000256" key="5">
    <source>
        <dbReference type="ARBA" id="ARBA00022692"/>
    </source>
</evidence>
<keyword evidence="7 8" id="KW-0472">Membrane</keyword>
<feature type="transmembrane region" description="Helical" evidence="8">
    <location>
        <begin position="361"/>
        <end position="382"/>
    </location>
</feature>
<feature type="transmembrane region" description="Helical" evidence="8">
    <location>
        <begin position="131"/>
        <end position="150"/>
    </location>
</feature>
<feature type="transmembrane region" description="Helical" evidence="8">
    <location>
        <begin position="447"/>
        <end position="466"/>
    </location>
</feature>
<reference evidence="9" key="1">
    <citation type="submission" date="2020-01" db="EMBL/GenBank/DDBJ databases">
        <authorList>
            <person name="Rat A."/>
        </authorList>
    </citation>
    <scope>NUCLEOTIDE SEQUENCE</scope>
    <source>
        <strain evidence="9">LMG 31231</strain>
    </source>
</reference>
<comment type="subcellular location">
    <subcellularLocation>
        <location evidence="8">Cell inner membrane</location>
        <topology evidence="8">Multi-pass membrane protein</topology>
    </subcellularLocation>
    <subcellularLocation>
        <location evidence="1">Cell membrane</location>
        <topology evidence="1">Multi-pass membrane protein</topology>
    </subcellularLocation>
</comment>
<feature type="transmembrane region" description="Helical" evidence="8">
    <location>
        <begin position="230"/>
        <end position="247"/>
    </location>
</feature>
<dbReference type="RefSeq" id="WP_211861181.1">
    <property type="nucleotide sequence ID" value="NZ_JAAEDM010000011.1"/>
</dbReference>
<comment type="function">
    <text evidence="8">Uptake of L-lactate across the membrane. Can also transport D-lactate and glycolate.</text>
</comment>
<feature type="transmembrane region" description="Helical" evidence="8">
    <location>
        <begin position="334"/>
        <end position="355"/>
    </location>
</feature>
<protein>
    <recommendedName>
        <fullName evidence="8">L-lactate permease</fullName>
    </recommendedName>
</protein>
<sequence length="467" mass="46430">MTLLLQSAPLLLLVGLLLSGRAGPLPAVLAAIAVALPAAFVSLPGGISFPGFVLDEALRGAFLASQPIGVVVGGLLFHAAVEGRGGAAEARPATPRAIFTATLLMGVFMESVTGFAVGAVFALAALRSMGIGGAPAAALALLSLCLIPWGGLGPGTSLGAALVDVPAQEIAALTALPAAAWLMVLGPVCWRLCAAAGVPVSAAERLAQAGMLATMAAILVLGHRVLPFEILGILASGVPLLAALWRADPPRGAEGWDRAARAMGPYLLLTVALLAARAVPNPPAFRPYETLPAFPVTHVAVVLLAVAAGLLLLREHPARRSTAALKRALRPAAAMLLYVLLARLMAGSGATAALAQAAAGALGAAAPFAVPVLGLAGGMVTGSNVGSNAALMPVQNALGLAAGMPPLLAPAVHNFSGAAGAGVSFAVTAMICGLLADGTRPAAIWRLLLPSLAAVVLIGWATVALLR</sequence>
<comment type="similarity">
    <text evidence="2 8">Belongs to the lactate permease family.</text>
</comment>
<dbReference type="Proteomes" id="UP001138751">
    <property type="component" value="Unassembled WGS sequence"/>
</dbReference>
<evidence type="ECO:0000256" key="4">
    <source>
        <dbReference type="ARBA" id="ARBA00022475"/>
    </source>
</evidence>
<keyword evidence="8" id="KW-0997">Cell inner membrane</keyword>
<dbReference type="GO" id="GO:0015295">
    <property type="term" value="F:solute:proton symporter activity"/>
    <property type="evidence" value="ECO:0007669"/>
    <property type="project" value="TreeGrafter"/>
</dbReference>
<keyword evidence="10" id="KW-1185">Reference proteome</keyword>
<evidence type="ECO:0000256" key="1">
    <source>
        <dbReference type="ARBA" id="ARBA00004651"/>
    </source>
</evidence>
<evidence type="ECO:0000256" key="2">
    <source>
        <dbReference type="ARBA" id="ARBA00010100"/>
    </source>
</evidence>
<name>A0A9X9WUH6_9PROT</name>
<evidence type="ECO:0000313" key="10">
    <source>
        <dbReference type="Proteomes" id="UP001138751"/>
    </source>
</evidence>
<evidence type="ECO:0000256" key="8">
    <source>
        <dbReference type="RuleBase" id="RU365092"/>
    </source>
</evidence>
<feature type="transmembrane region" description="Helical" evidence="8">
    <location>
        <begin position="291"/>
        <end position="313"/>
    </location>
</feature>
<feature type="transmembrane region" description="Helical" evidence="8">
    <location>
        <begin position="259"/>
        <end position="279"/>
    </location>
</feature>
<keyword evidence="6 8" id="KW-1133">Transmembrane helix</keyword>
<keyword evidence="5 8" id="KW-0812">Transmembrane</keyword>
<keyword evidence="3 8" id="KW-0813">Transport</keyword>
<dbReference type="AlphaFoldDB" id="A0A9X9WUH6"/>
<reference evidence="9" key="2">
    <citation type="journal article" date="2021" name="Syst. Appl. Microbiol.">
        <title>Roseomonas hellenica sp. nov., isolated from roots of wild-growing Alkanna tinctoria.</title>
        <authorList>
            <person name="Rat A."/>
            <person name="Naranjo H.D."/>
            <person name="Lebbe L."/>
            <person name="Cnockaert M."/>
            <person name="Krigas N."/>
            <person name="Grigoriadou K."/>
            <person name="Maloupa E."/>
            <person name="Willems A."/>
        </authorList>
    </citation>
    <scope>NUCLEOTIDE SEQUENCE</scope>
    <source>
        <strain evidence="9">LMG 31231</strain>
    </source>
</reference>
<evidence type="ECO:0000256" key="3">
    <source>
        <dbReference type="ARBA" id="ARBA00022448"/>
    </source>
</evidence>
<dbReference type="Pfam" id="PF02652">
    <property type="entry name" value="Lactate_perm"/>
    <property type="match status" value="1"/>
</dbReference>
<keyword evidence="4" id="KW-1003">Cell membrane</keyword>
<evidence type="ECO:0000256" key="7">
    <source>
        <dbReference type="ARBA" id="ARBA00023136"/>
    </source>
</evidence>
<organism evidence="9 10">
    <name type="scientific">Neoroseomonas soli</name>
    <dbReference type="NCBI Taxonomy" id="1081025"/>
    <lineage>
        <taxon>Bacteria</taxon>
        <taxon>Pseudomonadati</taxon>
        <taxon>Pseudomonadota</taxon>
        <taxon>Alphaproteobacteria</taxon>
        <taxon>Acetobacterales</taxon>
        <taxon>Acetobacteraceae</taxon>
        <taxon>Neoroseomonas</taxon>
    </lineage>
</organism>
<dbReference type="InterPro" id="IPR003804">
    <property type="entry name" value="Lactate_perm"/>
</dbReference>
<dbReference type="EMBL" id="JAAEDM010000011">
    <property type="protein sequence ID" value="MBR0670805.1"/>
    <property type="molecule type" value="Genomic_DNA"/>
</dbReference>
<feature type="transmembrane region" description="Helical" evidence="8">
    <location>
        <begin position="61"/>
        <end position="81"/>
    </location>
</feature>
<feature type="transmembrane region" description="Helical" evidence="8">
    <location>
        <begin position="32"/>
        <end position="54"/>
    </location>
</feature>
<feature type="transmembrane region" description="Helical" evidence="8">
    <location>
        <begin position="101"/>
        <end position="124"/>
    </location>
</feature>
<comment type="caution">
    <text evidence="9">The sequence shown here is derived from an EMBL/GenBank/DDBJ whole genome shotgun (WGS) entry which is preliminary data.</text>
</comment>
<accession>A0A9X9WUH6</accession>
<feature type="transmembrane region" description="Helical" evidence="8">
    <location>
        <begin position="415"/>
        <end position="435"/>
    </location>
</feature>
<dbReference type="GO" id="GO:0015129">
    <property type="term" value="F:lactate transmembrane transporter activity"/>
    <property type="evidence" value="ECO:0007669"/>
    <property type="project" value="UniProtKB-UniRule"/>
</dbReference>
<feature type="transmembrane region" description="Helical" evidence="8">
    <location>
        <begin position="170"/>
        <end position="194"/>
    </location>
</feature>
<evidence type="ECO:0000313" key="9">
    <source>
        <dbReference type="EMBL" id="MBR0670805.1"/>
    </source>
</evidence>
<dbReference type="PANTHER" id="PTHR30003">
    <property type="entry name" value="L-LACTATE PERMEASE"/>
    <property type="match status" value="1"/>
</dbReference>
<dbReference type="PANTHER" id="PTHR30003:SF0">
    <property type="entry name" value="GLYCOLATE PERMEASE GLCA-RELATED"/>
    <property type="match status" value="1"/>
</dbReference>
<gene>
    <name evidence="9" type="ORF">GXW76_06445</name>
</gene>
<dbReference type="GO" id="GO:0005886">
    <property type="term" value="C:plasma membrane"/>
    <property type="evidence" value="ECO:0007669"/>
    <property type="project" value="UniProtKB-SubCell"/>
</dbReference>